<organism evidence="3 13">
    <name type="scientific">Rotaria socialis</name>
    <dbReference type="NCBI Taxonomy" id="392032"/>
    <lineage>
        <taxon>Eukaryota</taxon>
        <taxon>Metazoa</taxon>
        <taxon>Spiralia</taxon>
        <taxon>Gnathifera</taxon>
        <taxon>Rotifera</taxon>
        <taxon>Eurotatoria</taxon>
        <taxon>Bdelloidea</taxon>
        <taxon>Philodinida</taxon>
        <taxon>Philodinidae</taxon>
        <taxon>Rotaria</taxon>
    </lineage>
</organism>
<dbReference type="EMBL" id="CAJOBQ010000567">
    <property type="protein sequence ID" value="CAF4382169.1"/>
    <property type="molecule type" value="Genomic_DNA"/>
</dbReference>
<dbReference type="SMART" id="SM01283">
    <property type="entry name" value="Costars"/>
    <property type="match status" value="1"/>
</dbReference>
<evidence type="ECO:0000259" key="2">
    <source>
        <dbReference type="SMART" id="SM01283"/>
    </source>
</evidence>
<dbReference type="Proteomes" id="UP000663872">
    <property type="component" value="Unassembled WGS sequence"/>
</dbReference>
<feature type="domain" description="Costars" evidence="2">
    <location>
        <begin position="60"/>
        <end position="137"/>
    </location>
</feature>
<dbReference type="InterPro" id="IPR038095">
    <property type="entry name" value="Costars_sf"/>
</dbReference>
<dbReference type="EMBL" id="CAJNXB010005094">
    <property type="protein sequence ID" value="CAF3408521.1"/>
    <property type="molecule type" value="Genomic_DNA"/>
</dbReference>
<evidence type="ECO:0000313" key="14">
    <source>
        <dbReference type="Proteomes" id="UP000663873"/>
    </source>
</evidence>
<dbReference type="Proteomes" id="UP000663838">
    <property type="component" value="Unassembled WGS sequence"/>
</dbReference>
<dbReference type="EMBL" id="CAJNYV010003327">
    <property type="protein sequence ID" value="CAF3560457.1"/>
    <property type="molecule type" value="Genomic_DNA"/>
</dbReference>
<dbReference type="Pfam" id="PF14705">
    <property type="entry name" value="Costars"/>
    <property type="match status" value="1"/>
</dbReference>
<dbReference type="EMBL" id="CAJOBO010000495">
    <property type="protein sequence ID" value="CAF4234368.1"/>
    <property type="molecule type" value="Genomic_DNA"/>
</dbReference>
<dbReference type="Proteomes" id="UP000663869">
    <property type="component" value="Unassembled WGS sequence"/>
</dbReference>
<dbReference type="AlphaFoldDB" id="A0A818AP61"/>
<dbReference type="Proteomes" id="UP000663862">
    <property type="component" value="Unassembled WGS sequence"/>
</dbReference>
<evidence type="ECO:0000313" key="11">
    <source>
        <dbReference type="EMBL" id="CAF4468200.1"/>
    </source>
</evidence>
<dbReference type="EMBL" id="CAJOBS010001479">
    <property type="protein sequence ID" value="CAF4734554.1"/>
    <property type="molecule type" value="Genomic_DNA"/>
</dbReference>
<evidence type="ECO:0000256" key="1">
    <source>
        <dbReference type="SAM" id="MobiDB-lite"/>
    </source>
</evidence>
<dbReference type="EMBL" id="CAJNYT010005251">
    <property type="protein sequence ID" value="CAF3724803.1"/>
    <property type="molecule type" value="Genomic_DNA"/>
</dbReference>
<evidence type="ECO:0000313" key="3">
    <source>
        <dbReference type="EMBL" id="CAF3408521.1"/>
    </source>
</evidence>
<dbReference type="Proteomes" id="UP000663865">
    <property type="component" value="Unassembled WGS sequence"/>
</dbReference>
<sequence length="141" mass="16441">MASPSKDKSMEYDRQMYKKPEKPKNHLAGRVNKFQEKVNQTQAPPPPEITSIHHQPDMDYNILNEIKHVHQLIKDNGQQGDYAIQIKFGELIPIYGSAQIDKLTEVLAIARKNGYINYNLNDFLRQDRDEDIYVKLIKTPY</sequence>
<name>A0A818AP61_9BILA</name>
<evidence type="ECO:0000313" key="12">
    <source>
        <dbReference type="EMBL" id="CAF4734554.1"/>
    </source>
</evidence>
<feature type="compositionally biased region" description="Basic and acidic residues" evidence="1">
    <location>
        <begin position="1"/>
        <end position="24"/>
    </location>
</feature>
<evidence type="ECO:0000313" key="8">
    <source>
        <dbReference type="EMBL" id="CAF4128759.1"/>
    </source>
</evidence>
<feature type="region of interest" description="Disordered" evidence="1">
    <location>
        <begin position="1"/>
        <end position="26"/>
    </location>
</feature>
<dbReference type="EMBL" id="CAJNYD010002811">
    <property type="protein sequence ID" value="CAF3445654.1"/>
    <property type="molecule type" value="Genomic_DNA"/>
</dbReference>
<dbReference type="EMBL" id="CAJOBP010000134">
    <property type="protein sequence ID" value="CAF4128759.1"/>
    <property type="molecule type" value="Genomic_DNA"/>
</dbReference>
<evidence type="ECO:0000313" key="6">
    <source>
        <dbReference type="EMBL" id="CAF3707768.1"/>
    </source>
</evidence>
<evidence type="ECO:0000313" key="5">
    <source>
        <dbReference type="EMBL" id="CAF3560457.1"/>
    </source>
</evidence>
<dbReference type="InterPro" id="IPR027817">
    <property type="entry name" value="Costars_dom"/>
</dbReference>
<dbReference type="EMBL" id="CAJOBR010000122">
    <property type="protein sequence ID" value="CAF4468200.1"/>
    <property type="molecule type" value="Genomic_DNA"/>
</dbReference>
<accession>A0A818AP61</accession>
<dbReference type="Proteomes" id="UP000663825">
    <property type="component" value="Unassembled WGS sequence"/>
</dbReference>
<evidence type="ECO:0000313" key="9">
    <source>
        <dbReference type="EMBL" id="CAF4234368.1"/>
    </source>
</evidence>
<dbReference type="Proteomes" id="UP000663833">
    <property type="component" value="Unassembled WGS sequence"/>
</dbReference>
<evidence type="ECO:0000313" key="4">
    <source>
        <dbReference type="EMBL" id="CAF3445654.1"/>
    </source>
</evidence>
<dbReference type="OrthoDB" id="9871914at2759"/>
<dbReference type="EMBL" id="CAJNYU010003859">
    <property type="protein sequence ID" value="CAF3707768.1"/>
    <property type="molecule type" value="Genomic_DNA"/>
</dbReference>
<evidence type="ECO:0000313" key="13">
    <source>
        <dbReference type="Proteomes" id="UP000663825"/>
    </source>
</evidence>
<dbReference type="Proteomes" id="UP000663851">
    <property type="component" value="Unassembled WGS sequence"/>
</dbReference>
<comment type="caution">
    <text evidence="3">The sequence shown here is derived from an EMBL/GenBank/DDBJ whole genome shotgun (WGS) entry which is preliminary data.</text>
</comment>
<dbReference type="Proteomes" id="UP000663873">
    <property type="component" value="Unassembled WGS sequence"/>
</dbReference>
<keyword evidence="14" id="KW-1185">Reference proteome</keyword>
<protein>
    <recommendedName>
        <fullName evidence="2">Costars domain-containing protein</fullName>
    </recommendedName>
</protein>
<evidence type="ECO:0000313" key="7">
    <source>
        <dbReference type="EMBL" id="CAF3724803.1"/>
    </source>
</evidence>
<dbReference type="Proteomes" id="UP000663848">
    <property type="component" value="Unassembled WGS sequence"/>
</dbReference>
<proteinExistence type="predicted"/>
<evidence type="ECO:0000313" key="10">
    <source>
        <dbReference type="EMBL" id="CAF4382169.1"/>
    </source>
</evidence>
<gene>
    <name evidence="6" type="ORF">FME351_LOCUS28178</name>
    <name evidence="7" type="ORF">GRG538_LOCUS29882</name>
    <name evidence="9" type="ORF">HFQ381_LOCUS9435</name>
    <name evidence="5" type="ORF">KIK155_LOCUS18915</name>
    <name evidence="4" type="ORF">LUA448_LOCUS21537</name>
    <name evidence="11" type="ORF">QYT958_LOCUS2002</name>
    <name evidence="3" type="ORF">TIS948_LOCUS28367</name>
    <name evidence="12" type="ORF">TOA249_LOCUS19149</name>
    <name evidence="10" type="ORF">TSG867_LOCUS11666</name>
    <name evidence="8" type="ORF">UJA718_LOCUS2078</name>
</gene>
<dbReference type="Gene3D" id="1.10.10.1540">
    <property type="entry name" value="Costar domain"/>
    <property type="match status" value="1"/>
</dbReference>
<reference evidence="3" key="1">
    <citation type="submission" date="2021-02" db="EMBL/GenBank/DDBJ databases">
        <authorList>
            <person name="Nowell W R."/>
        </authorList>
    </citation>
    <scope>NUCLEOTIDE SEQUENCE</scope>
</reference>